<dbReference type="Gene3D" id="3.40.980.10">
    <property type="entry name" value="MoaB/Mog-like domain"/>
    <property type="match status" value="1"/>
</dbReference>
<feature type="domain" description="MoaB/Mog" evidence="1">
    <location>
        <begin position="174"/>
        <end position="307"/>
    </location>
</feature>
<dbReference type="Pfam" id="PF00994">
    <property type="entry name" value="MoCF_biosynth"/>
    <property type="match status" value="1"/>
</dbReference>
<evidence type="ECO:0000313" key="2">
    <source>
        <dbReference type="EMBL" id="SLM17397.1"/>
    </source>
</evidence>
<dbReference type="InterPro" id="IPR036425">
    <property type="entry name" value="MoaB/Mog-like_dom_sf"/>
</dbReference>
<dbReference type="CDD" id="cd03522">
    <property type="entry name" value="MoeA_like"/>
    <property type="match status" value="1"/>
</dbReference>
<organism evidence="2">
    <name type="scientific">uncultured spirochete</name>
    <dbReference type="NCBI Taxonomy" id="156406"/>
    <lineage>
        <taxon>Bacteria</taxon>
        <taxon>Pseudomonadati</taxon>
        <taxon>Spirochaetota</taxon>
        <taxon>Spirochaetia</taxon>
        <taxon>Spirochaetales</taxon>
        <taxon>environmental samples</taxon>
    </lineage>
</organism>
<name>A0A3P3XM71_9SPIR</name>
<reference evidence="2" key="1">
    <citation type="submission" date="2017-02" db="EMBL/GenBank/DDBJ databases">
        <authorList>
            <person name="Regsiter A."/>
            <person name="William W."/>
        </authorList>
    </citation>
    <scope>NUCLEOTIDE SEQUENCE</scope>
    <source>
        <strain evidence="2">BdmA 4</strain>
    </source>
</reference>
<dbReference type="SUPFAM" id="SSF53218">
    <property type="entry name" value="Molybdenum cofactor biosynthesis proteins"/>
    <property type="match status" value="1"/>
</dbReference>
<dbReference type="SMART" id="SM00852">
    <property type="entry name" value="MoCF_biosynth"/>
    <property type="match status" value="1"/>
</dbReference>
<dbReference type="EMBL" id="FWDO01000003">
    <property type="protein sequence ID" value="SLM17397.1"/>
    <property type="molecule type" value="Genomic_DNA"/>
</dbReference>
<accession>A0A3P3XM71</accession>
<protein>
    <submittedName>
        <fullName evidence="2">Molybdopterin biosynthesis enzyme</fullName>
    </submittedName>
</protein>
<gene>
    <name evidence="2" type="ORF">SPIRO4BDMA_30034</name>
</gene>
<sequence>MKLIRTQDAVGHVLCHDMTQIIVGVTKDARFRKGHIVREEDIPILLSMGKENLYVWEKQEGMLHENEAAEILCNATKNDHMERSDVKEGKIELRATCEGVLQIDLERLLRINSLGEVMIATRHNFSGVRKGDKLAGMRVIPLVIDAAKMDRVTAIAGTSNPLLSIRPYVIRRCTVLVTGCEVKKGIVEDTFSPVVEQKLAEVGVSVSAKILTGDDEVYISSCIKQAVADGEEMVLCTGGMSVDPDDRTPKAIRDSGARIVSYGAPVLPGAMFLVSYLGDVPVLGLPGCVMYAERTIFDILLPRFVARIPVTAYDIASLGNGGLCLQCRPCTFPNCGFGNGGI</sequence>
<evidence type="ECO:0000259" key="1">
    <source>
        <dbReference type="SMART" id="SM00852"/>
    </source>
</evidence>
<proteinExistence type="predicted"/>
<dbReference type="InterPro" id="IPR001453">
    <property type="entry name" value="MoaB/Mog_dom"/>
</dbReference>
<dbReference type="UniPathway" id="UPA00344"/>
<dbReference type="AlphaFoldDB" id="A0A3P3XM71"/>